<dbReference type="EC" id="6.2.1.5" evidence="39"/>
<feature type="domain" description="ABC transmembrane type-1" evidence="46">
    <location>
        <begin position="4607"/>
        <end position="4892"/>
    </location>
</feature>
<dbReference type="Pfam" id="PF01035">
    <property type="entry name" value="DNA_binding_1"/>
    <property type="match status" value="1"/>
</dbReference>
<dbReference type="Pfam" id="PF02805">
    <property type="entry name" value="Ada_Zn_binding"/>
    <property type="match status" value="1"/>
</dbReference>
<dbReference type="InterPro" id="IPR039421">
    <property type="entry name" value="Type_1_exporter"/>
</dbReference>
<dbReference type="InterPro" id="IPR011607">
    <property type="entry name" value="MGS-like_dom"/>
</dbReference>
<dbReference type="Gene3D" id="3.30.310.20">
    <property type="entry name" value="DNA-3-methyladenine glycosylase AlkA, N-terminal domain"/>
    <property type="match status" value="1"/>
</dbReference>
<dbReference type="InterPro" id="IPR018062">
    <property type="entry name" value="HTH_AraC-typ_CS"/>
</dbReference>
<dbReference type="SUPFAM" id="SSF90123">
    <property type="entry name" value="ABC transporter transmembrane region"/>
    <property type="match status" value="2"/>
</dbReference>
<evidence type="ECO:0000256" key="13">
    <source>
        <dbReference type="ARBA" id="ARBA00022475"/>
    </source>
</evidence>
<dbReference type="GO" id="GO:0004644">
    <property type="term" value="F:phosphoribosylglycinamide formyltransferase activity"/>
    <property type="evidence" value="ECO:0007669"/>
    <property type="project" value="InterPro"/>
</dbReference>
<dbReference type="SMART" id="SM00342">
    <property type="entry name" value="HTH_ARAC"/>
    <property type="match status" value="1"/>
</dbReference>
<dbReference type="GO" id="GO:0004776">
    <property type="term" value="F:succinate-CoA ligase (GDP-forming) activity"/>
    <property type="evidence" value="ECO:0007669"/>
    <property type="project" value="UniProtKB-EC"/>
</dbReference>
<dbReference type="PROSITE" id="PS50893">
    <property type="entry name" value="ABC_TRANSPORTER_2"/>
    <property type="match status" value="2"/>
</dbReference>
<dbReference type="Gene3D" id="3.40.50.1380">
    <property type="entry name" value="Methylglyoxal synthase-like domain"/>
    <property type="match status" value="1"/>
</dbReference>
<dbReference type="GO" id="GO:0016887">
    <property type="term" value="F:ATP hydrolysis activity"/>
    <property type="evidence" value="ECO:0007669"/>
    <property type="project" value="InterPro"/>
</dbReference>
<dbReference type="Gene3D" id="1.20.1560.10">
    <property type="entry name" value="ABC transporter type 1, transmembrane domain"/>
    <property type="match status" value="2"/>
</dbReference>
<dbReference type="Gene3D" id="3.40.140.20">
    <property type="match status" value="2"/>
</dbReference>
<feature type="region of interest" description="Disordered" evidence="42">
    <location>
        <begin position="2264"/>
        <end position="2315"/>
    </location>
</feature>
<sequence>MPRHPEQRIGRRAGDLVGAGDERGEHASPGRAPCAELLDRAVEGAPHRRGSAPERVREGQLGCDPVDRRRSRERPEERRGECRRMHRRPDVVAEARQRADVRGEVLAREGRAGRDQVGGGALEHDPAAVVSGARAEVDDPVGVGHHGLVMLDDDDRRARVDEAVEQREQLGDVGEVQSGRRLVEHVHLRLRAHVHGELQPLALAAGEGREGLADRHITEPDVDQPLQDRVRRRHGGRSGGEEGRGIRHRQRQHLADVEVAEVVVEHRRVEPLPLAHLAHRRHRRERSEIGEDDPRAVAVRARARRVRAEQCGLHAVRLRERRADRVEKAGVGRRVAAPRALDRALVDHHDAVSSRDRPVHERALARAGDTRHDRQHAERQVDVDALQIVGRRPAHLDRPRRRAHLGLHRRAVVEVAPGERVGGAQLVDGAGEHDVPARRAGARADVDDVVGDRDRLGLVLDDENRVALVAQSLEQLVHAADVVGVESDRRLVEHVGDVGEGGAEVADHLDALCFASRQRPRRTIEREVAEADRGERVEQVAQADQQGGDRGVVDRARPRRQVAHLHRACVGDRDAADERRARPFVEAGAAALGALLERHRPLDERADVRLHRLDVLREHRLLDARHEALIGQVDAVDLHLGRRLVEEVVALLRRERRDRLVARVEARLGVAAHHPPVGRVARDRDRTVDERLRLVEQLREIDVGDRAHALAARAHAAGLLEPAHLLHGAAVALARDCALAAHGRHVERERLRRTEVRRAEPAEQDAQQCVRVGRRADGRSRVRAEPLLVDDDRCRQPLELIDLGPRRRAHEALHERAVRLVDEPLRLGRDRAEHERALPRARHPGEDRQATFRDVDVHPREVVLPRAAHADPLVGVGGGCESSGCRGSELGGEPPRDLGQRHPSREHRHDHVVVGTLGGGADVEAREHVVEGGAEGLGRDALRAPQQLPEHVVVHRGDLGGEAHRRERLDARQRAPQVLVEQALVAEHRDDLAVAQRRHLAHHGVAAAGELGIGEVVPVDDEGCLADRLPRIRVRPIEEGAEALEHRVVVGEDDIVLASELPEEGRAGDARRLRDLVDGCRLEPLRGEQLERSLDDDGACVVRRCSHAHGGRAYSRSRRRHIGTREGSTVDLYEYQARDLFEKYEVPVLPGIVADTPEEVRAAAEKLGGVVVVKAQVKTGGRGKAGGVKVAKTPDEAYEAAKAILGLDIKGHVVKRVMVAGGARIDKEFYFSVLLDRSNRSYLSLSSVEGGMEIEELAVERPEALARIEVNPLTGIDKTKAVEIARAAKFPEELVEKVSDVFVKLYNVYTGEGATLVEVNPLILDADGNIIALDGKVTLDDNASEVRHPEHELLEDKDAADPLEAKAKAAGLNYVKLDGQVGIIGNGAGLVMSTLDVVAYAGENHGGVKPANFLDIGGGASATVMAAGLDVILGDAQVKSVFVNVFGGITSCVAVADGIVKALEILGDAATKPLVGITGGEGTKHTALMLKAGTQVVGGVNARKAGTTVAHKDAAGADVELPVFASVAEAIAATGADVSIAFVPPAFTKDAMIEAIDAEIPLLVVITEGVPVGDTAEAWAYAQSKGNTTRIIGPNCPGIITPGESLVGITPANITGKGPIGLVSKSGTLTYQMMFELRDLGFSTAIGIGGDPIIGTTHIDALAAFEADPETKAIVMIGEIGGDAEERAAAFIQAHVTKPVVGYVAGFTAPEGKTMGHAGAIVSGSAGTAQAKKEALEAAGVKAEAFEASNGADASSLRGAAIIVLTTVGAKTGGLRKTALMRVEHDGHYAIVASKGGAPQPPAWYWNVRANPHVELQDADVKLDYTAREVDGDEYAQWWERAVAAWPDYAEYQKKTDRRIALFRLVVTLLAALDAFVAAAISVGAAVVPLALLWITAVSGAGPAALWQATAAVWQLGHGVPLSVTLPTEYLVQAGIDDTAATFTLSLAPLAFLAFTFFFAARSGSRAAQAGAWVTGVVSGVVVFAAASALIALTGAQPLASAALWQAVLFPPLVYLAGALAGAIARAWSDGDDGLIDAVRSRTDALPGIWPEVPGLAVRGAVTALTALVGVSALAFAVAVIVRGTAIVTLAQQGGVDLIGAVMIELGQLVYLPTLIVWTMSYLAGPGFALGAGSTISPVGTHAGVVPGVPVLAALPPSGTVWLLALVLLPIAAGAVAGWVVRSRVADETATIGGHEPWGALLALTGAIALLAGGGAALLAALAGGSIGPGRLAVTGPDPGAVALAVAIEVAVGSGILLLAPRGARDDADRPAPVTLGGSPSAWFDVDGTGRPDPSSTGAGGRDEGSEAPPLLDAAADPSYPARIVVVGADREADGLAHAEEFGVPTFVVPWRGAAERDAWGAELSAQLRVWQPDLVVLSGLMKLLPAAVVDEWSPRIINTHPAFLPEFPGAHGVRDALAAGATQTGASVIVVDGGVDAGPILAQERVPVLPGDDENALHERIKPVERRLLIDITGLLDLARALADAGVEIVSTGSTAASIRDAGFAVTDVASVTGFPESLDGRVKTLHPAVHAGLLADLRLATHEAQLAELGIAPFELVVVNLYPFVETVASGAQGDDVVEQIDIGGPAMVRASAKNFANVAIVVSPMSYPAIIDALGAGGTTLDQRRDLAARAFAHTADYDRAVATWFSEETLTTEDLPAHLTIRAERMSTLRYGENSHQRAAIYTRAGGHGIAQATQLQGKEMSYNNFVDADAALRAAFDMVLPAVAIIKHANPCGIAVTAANALDPIASAHLRAHACDPVSAFGGVIAANRTVTLKMAENLRDIFTEVIVAPDFEPEALELFKLKKNLRVLRLPTDWRQEPMDVRLVSGGLLLQDADRFPADIDSVWKNWQLITGEMPTHDELQNLVFAWKAGRAVKSNAIVLAKDSATVGIGMGQVNRVDSCRLAVERAGDRAAGSVAASDAFFPFSDGPQVLIDAGVKVIVQPGGSRHLADDRDRGGVQQLGDILTDERRADDHVALAVDDHAGAAAIVVGVGGGARDPGQVVVDDPDAAPRRPRGRLGETDRRDLGIGEGHLGNGGVVGRRDVPGPRGMRHVGTRRARGDHVARRACLVLALMGEQRPTVHVADGVEPVGALDPQGVVDRQPRPGGEADGLEAEVVGARHASRRDEHLVGVHAGAVVERQHGVLLGTVRRGDVHAGAHVDAALDERVAHDLARERLHSAEQTAACEHHHRCAEVVVGGRHLHSDDTAADDREAPADLGRGGRLAARPGGDVGESRSRGQEGGRAGAHRDRVTGDERRAGAVRALDLDAPLAGEASVTAHEVDARSLEPAHLRVIRPVVGHAGASTQHPRDIRSFAGDLTCTVDVAGRSQRRPSAQQRLRRHARPVGALAADQLALDDDDRQAALHGAVGHVLAHRPRADHDQVVAGCRGPCQAGGMPGLSLTFDERYRAIRSRDVRFDGQFVTAVRSTGIYCRPSCPARTPHERNVTFYSTSAAAHEAGYRACKRCLPEAAPGSPDWNLRGDIAGRAMRFIADGIVEREGVPGLARRLGYSSRQLGRILQAELGAGPLALARAHRAHTARMLLVGTDLSMTDVAFSAGFASIRQFNETVREVFSLAPTDLRLRRRSRVAAGHGEIDLALPHRTPHETAGVFAWMAARAVIGAEVATSTSFARTLRLAHGTAWFEVRSDGDTLRLRARLERLADLASLVARVRRLFDLDADPDAIDEALASHPELAASVADAPGVRVPGAADPHEMLIRAMVGQQITVAAARTALTTLTDELGERIEPIETADRLFPTMRAIADHGAEVLRGPAARIRAITGAACALADGELELTTGDDGAAQREALLAMPGIGPWTADYVRMRVIGDPDLPHRTPVACGIRPADSPKGVLMTARTFAVVDTPDGPFALLADPDGAVVASGWTADLDALLARLPERERGVDVVSGASEHTAAVEAFYAGEVAAIDTVPVRQWGTPLQQRGWAGLRAIAAGHPLTYAEFAVALGSPSAVRAAASICARNAPALFVPCHRVLRTGGAMGGFAWGVEITVDGPIAQANIALIIWASLGVLALGVLEALFVFLRRAFVLTPATGVEFEIRQQFYRRLQRLPVAFHDRWQSGQLLSRMMQDINLVRRWLAFGSILLVVNLMTVLIGAVLLFNWHWALGTTFLVVSVPLWYFGFRFERQYGRLARLSQDQAGDLATAVEESVHGIRVLKAFGRGPHALRKFTRQVESLRATELGKAREVGTLWFWLEVVPMVAFALCLLVGILLASSGQLSVGELFAFFAMATALRWPLESLGFLFSFLIDTRTATDRIFEVLDEENTIVDPETPSTVADPRGRLVFRGARFRYQDAPATERDLLDGIDLELEPGETMALVGLTGSGKTTLTTLPGRLYDVTGGSVEIDGVDVRDLRLDELRRHIAMAFEDATLFSASVRENVLLGRDDLDVRSPEAEAVLAEALEIAQAQFAYDLPQGVDTTVGEEGLSLSGGQRQRLALARAVAAAPSVLVLDDPLSALDVETEAKVEAALRRVLATTTALIVAHRPSTVALADRVAVLEDGRITAVGTHSDLLRDSEHYRFVISSLEIESEQRREASDDDHRTTVQGTQGEDRNDYTAAESRAIRRRSLRLLGSLVSPMKGLLSLTAIVVIASTGLRVLGPALIAYGIDNALPAVLQNADWMPAAAVTAVYIVTGISGALLIGWFVVLSARLTQAILMDLRTRIFRHTQRLSLEFHETYTSGRIISRQTSDLESIRELLDGGLNQLVQGALYGIFTLVALFLIDWQSGLVLVAMGIPLVLLMRWFYLESQKGFRESRVVSARLIVHFVETMTGIRAVKAFRKERRNDEEFAEVASDYRRVNLSLVKLYGVLDPGLILLANVTMAVVLVWGAVRVTGGFLEIGVLLAAVLYIRNFFSPLEEVAMFLNSYQSATAALEKVSGVLEESPSVPDPATPTALPNARGAVRFDEVQFAYGSGRVILPDFSLDIPAGQTIALVGTTGAGKSTLAKLISRFYDPTRGAVTLDGVDLRALSQGDLRRAIVMVTQEAYLFSGTVADNIALGKPDATIDEIRAAARAVGADGFIRSLPDGYDTDVNKRGGRVSAGQRQLISFARAFLADPAVLILDEATASLDIPSERLIQDALQTLLADRTAIIIAHRLSTVAIADRVLVMEHGRIIEDDAPAALIAGTGTFAKLHAAWRESLV</sequence>
<feature type="region of interest" description="Disordered" evidence="42">
    <location>
        <begin position="885"/>
        <end position="906"/>
    </location>
</feature>
<evidence type="ECO:0000256" key="28">
    <source>
        <dbReference type="ARBA" id="ARBA00023015"/>
    </source>
</evidence>
<keyword evidence="28" id="KW-0805">Transcription regulation</keyword>
<dbReference type="GO" id="GO:0005886">
    <property type="term" value="C:plasma membrane"/>
    <property type="evidence" value="ECO:0007669"/>
    <property type="project" value="UniProtKB-SubCell"/>
</dbReference>
<dbReference type="GO" id="GO:0003937">
    <property type="term" value="F:IMP cyclohydrolase activity"/>
    <property type="evidence" value="ECO:0007669"/>
    <property type="project" value="UniProtKB-EC"/>
</dbReference>
<dbReference type="NCBIfam" id="TIGR00589">
    <property type="entry name" value="ogt"/>
    <property type="match status" value="1"/>
</dbReference>
<dbReference type="HAMAP" id="MF_01988">
    <property type="entry name" value="Succ_CoA_alpha"/>
    <property type="match status" value="1"/>
</dbReference>
<feature type="domain" description="ATP-grasp" evidence="47">
    <location>
        <begin position="1138"/>
        <end position="1371"/>
    </location>
</feature>
<dbReference type="InterPro" id="IPR005810">
    <property type="entry name" value="CoA_lig_alpha"/>
</dbReference>
<feature type="binding site" evidence="39">
    <location>
        <position position="1504"/>
    </location>
    <ligand>
        <name>CoA</name>
        <dbReference type="ChEBI" id="CHEBI:57287"/>
    </ligand>
</feature>
<dbReference type="PANTHER" id="PTHR43394:SF1">
    <property type="entry name" value="ATP-BINDING CASSETTE SUB-FAMILY B MEMBER 10, MITOCHONDRIAL"/>
    <property type="match status" value="1"/>
</dbReference>
<evidence type="ECO:0000256" key="29">
    <source>
        <dbReference type="ARBA" id="ARBA00023125"/>
    </source>
</evidence>
<feature type="transmembrane region" description="Helical" evidence="43">
    <location>
        <begin position="1973"/>
        <end position="1996"/>
    </location>
</feature>
<dbReference type="FunFam" id="3.40.50.1380:FF:000001">
    <property type="entry name" value="Bifunctional purine biosynthesis protein PurH"/>
    <property type="match status" value="1"/>
</dbReference>
<dbReference type="SUPFAM" id="SSF57884">
    <property type="entry name" value="Ada DNA repair protein, N-terminal domain (N-Ada 10)"/>
    <property type="match status" value="1"/>
</dbReference>
<dbReference type="PROSITE" id="PS01216">
    <property type="entry name" value="SUCCINYL_COA_LIG_1"/>
    <property type="match status" value="1"/>
</dbReference>
<keyword evidence="13" id="KW-1003">Cell membrane</keyword>
<feature type="compositionally biased region" description="Basic and acidic residues" evidence="42">
    <location>
        <begin position="1"/>
        <end position="28"/>
    </location>
</feature>
<keyword evidence="12" id="KW-0813">Transport</keyword>
<keyword evidence="33" id="KW-0234">DNA repair</keyword>
<feature type="transmembrane region" description="Helical" evidence="43">
    <location>
        <begin position="4829"/>
        <end position="4854"/>
    </location>
</feature>
<keyword evidence="30 43" id="KW-0472">Membrane</keyword>
<comment type="similarity">
    <text evidence="39 41">Belongs to the succinate/malate CoA ligase alpha subunit family.</text>
</comment>
<dbReference type="FunFam" id="3.30.470.20:FF:000002">
    <property type="entry name" value="Succinate--CoA ligase [ADP-forming] subunit beta"/>
    <property type="match status" value="1"/>
</dbReference>
<dbReference type="Gene3D" id="3.30.470.20">
    <property type="entry name" value="ATP-grasp fold, B domain"/>
    <property type="match status" value="1"/>
</dbReference>
<evidence type="ECO:0000256" key="30">
    <source>
        <dbReference type="ARBA" id="ARBA00023136"/>
    </source>
</evidence>
<evidence type="ECO:0000256" key="34">
    <source>
        <dbReference type="ARBA" id="ARBA00023268"/>
    </source>
</evidence>
<comment type="catalytic activity">
    <reaction evidence="2">
        <text>a 4-O-methyl-thymidine in DNA + L-cysteinyl-[protein] = a thymidine in DNA + S-methyl-L-cysteinyl-[protein]</text>
        <dbReference type="Rhea" id="RHEA:53428"/>
        <dbReference type="Rhea" id="RHEA-COMP:10131"/>
        <dbReference type="Rhea" id="RHEA-COMP:10132"/>
        <dbReference type="Rhea" id="RHEA-COMP:13555"/>
        <dbReference type="Rhea" id="RHEA-COMP:13556"/>
        <dbReference type="ChEBI" id="CHEBI:29950"/>
        <dbReference type="ChEBI" id="CHEBI:82612"/>
        <dbReference type="ChEBI" id="CHEBI:137386"/>
        <dbReference type="ChEBI" id="CHEBI:137387"/>
        <dbReference type="EC" id="2.1.1.63"/>
    </reaction>
</comment>
<dbReference type="Pfam" id="PF00664">
    <property type="entry name" value="ABC_membrane"/>
    <property type="match status" value="2"/>
</dbReference>
<dbReference type="PROSITE" id="PS50975">
    <property type="entry name" value="ATP_GRASP"/>
    <property type="match status" value="1"/>
</dbReference>
<dbReference type="InterPro" id="IPR005811">
    <property type="entry name" value="SUCC_ACL_C"/>
</dbReference>
<dbReference type="NCBIfam" id="NF002049">
    <property type="entry name" value="PRK00881.1"/>
    <property type="match status" value="1"/>
</dbReference>
<comment type="catalytic activity">
    <reaction evidence="38">
        <text>a 6-O-methyl-2'-deoxyguanosine in DNA + L-cysteinyl-[protein] = S-methyl-L-cysteinyl-[protein] + a 2'-deoxyguanosine in DNA</text>
        <dbReference type="Rhea" id="RHEA:24000"/>
        <dbReference type="Rhea" id="RHEA-COMP:10131"/>
        <dbReference type="Rhea" id="RHEA-COMP:10132"/>
        <dbReference type="Rhea" id="RHEA-COMP:11367"/>
        <dbReference type="Rhea" id="RHEA-COMP:11368"/>
        <dbReference type="ChEBI" id="CHEBI:29950"/>
        <dbReference type="ChEBI" id="CHEBI:82612"/>
        <dbReference type="ChEBI" id="CHEBI:85445"/>
        <dbReference type="ChEBI" id="CHEBI:85448"/>
        <dbReference type="EC" id="2.1.1.63"/>
    </reaction>
</comment>
<dbReference type="Gene3D" id="3.40.50.300">
    <property type="entry name" value="P-loop containing nucleotide triphosphate hydrolases"/>
    <property type="match status" value="2"/>
</dbReference>
<dbReference type="Pfam" id="PF00005">
    <property type="entry name" value="ABC_tran"/>
    <property type="match status" value="2"/>
</dbReference>
<feature type="compositionally biased region" description="Basic and acidic residues" evidence="42">
    <location>
        <begin position="65"/>
        <end position="84"/>
    </location>
</feature>
<comment type="catalytic activity">
    <reaction evidence="37">
        <text>IMP + H2O = 5-formamido-1-(5-phospho-D-ribosyl)imidazole-4-carboxamide</text>
        <dbReference type="Rhea" id="RHEA:18445"/>
        <dbReference type="ChEBI" id="CHEBI:15377"/>
        <dbReference type="ChEBI" id="CHEBI:58053"/>
        <dbReference type="ChEBI" id="CHEBI:58467"/>
        <dbReference type="EC" id="3.5.4.10"/>
    </reaction>
    <physiologicalReaction direction="right-to-left" evidence="37">
        <dbReference type="Rhea" id="RHEA:18447"/>
    </physiologicalReaction>
</comment>
<dbReference type="InterPro" id="IPR036640">
    <property type="entry name" value="ABC1_TM_sf"/>
</dbReference>
<dbReference type="InterPro" id="IPR036217">
    <property type="entry name" value="MethylDNA_cys_MeTrfase_DNAb"/>
</dbReference>
<feature type="domain" description="HTH araC/xylS-type" evidence="44">
    <location>
        <begin position="3491"/>
        <end position="3589"/>
    </location>
</feature>
<evidence type="ECO:0000259" key="47">
    <source>
        <dbReference type="PROSITE" id="PS50975"/>
    </source>
</evidence>
<feature type="transmembrane region" description="Helical" evidence="43">
    <location>
        <begin position="2161"/>
        <end position="2181"/>
    </location>
</feature>
<feature type="domain" description="MGS-like" evidence="48">
    <location>
        <begin position="2460"/>
        <end position="2605"/>
    </location>
</feature>
<dbReference type="InterPro" id="IPR016193">
    <property type="entry name" value="Cytidine_deaminase-like"/>
</dbReference>
<feature type="binding site" evidence="39">
    <location>
        <begin position="1566"/>
        <end position="1568"/>
    </location>
    <ligand>
        <name>CoA</name>
        <dbReference type="ChEBI" id="CHEBI:57287"/>
    </ligand>
</feature>
<proteinExistence type="inferred from homology"/>
<comment type="pathway">
    <text evidence="9 39">Carbohydrate metabolism; tricarboxylic acid cycle; succinate from succinyl-CoA (ligase route): step 1/1.</text>
</comment>
<evidence type="ECO:0000256" key="11">
    <source>
        <dbReference type="ARBA" id="ARBA00008711"/>
    </source>
</evidence>
<feature type="region of interest" description="Disordered" evidence="42">
    <location>
        <begin position="4554"/>
        <end position="4581"/>
    </location>
</feature>
<keyword evidence="24" id="KW-0862">Zinc</keyword>
<feature type="transmembrane region" description="Helical" evidence="43">
    <location>
        <begin position="4604"/>
        <end position="4630"/>
    </location>
</feature>
<dbReference type="InterPro" id="IPR001497">
    <property type="entry name" value="MethylDNA_cys_MeTrfase_AS"/>
</dbReference>
<dbReference type="Pfam" id="PF00551">
    <property type="entry name" value="Formyl_trans_N"/>
    <property type="match status" value="1"/>
</dbReference>
<evidence type="ECO:0000256" key="38">
    <source>
        <dbReference type="ARBA" id="ARBA00049348"/>
    </source>
</evidence>
<dbReference type="SUPFAM" id="SSF48150">
    <property type="entry name" value="DNA-glycosylase"/>
    <property type="match status" value="1"/>
</dbReference>
<feature type="transmembrane region" description="Helical" evidence="43">
    <location>
        <begin position="2008"/>
        <end position="2028"/>
    </location>
</feature>
<dbReference type="FunFam" id="3.40.50.261:FF:000006">
    <property type="entry name" value="Succinate--CoA ligase [ADP-forming] subunit alpha"/>
    <property type="match status" value="1"/>
</dbReference>
<feature type="transmembrane region" description="Helical" evidence="43">
    <location>
        <begin position="2056"/>
        <end position="2082"/>
    </location>
</feature>
<comment type="catalytic activity">
    <reaction evidence="39">
        <text>succinate + ATP + CoA = succinyl-CoA + ADP + phosphate</text>
        <dbReference type="Rhea" id="RHEA:17661"/>
        <dbReference type="ChEBI" id="CHEBI:30031"/>
        <dbReference type="ChEBI" id="CHEBI:30616"/>
        <dbReference type="ChEBI" id="CHEBI:43474"/>
        <dbReference type="ChEBI" id="CHEBI:57287"/>
        <dbReference type="ChEBI" id="CHEBI:57292"/>
        <dbReference type="ChEBI" id="CHEBI:456216"/>
        <dbReference type="EC" id="6.2.1.5"/>
    </reaction>
</comment>
<keyword evidence="22" id="KW-0227">DNA damage</keyword>
<dbReference type="GO" id="GO:0005739">
    <property type="term" value="C:mitochondrion"/>
    <property type="evidence" value="ECO:0007669"/>
    <property type="project" value="UniProtKB-SubCell"/>
</dbReference>
<dbReference type="EC" id="6.2.1.4" evidence="39"/>
<dbReference type="InterPro" id="IPR012349">
    <property type="entry name" value="Split_barrel_FMN-bd"/>
</dbReference>
<keyword evidence="21" id="KW-0658">Purine biosynthesis</keyword>
<dbReference type="SUPFAM" id="SSF46689">
    <property type="entry name" value="Homeodomain-like"/>
    <property type="match status" value="1"/>
</dbReference>
<dbReference type="Gene3D" id="3.40.50.261">
    <property type="entry name" value="Succinyl-CoA synthetase domains"/>
    <property type="match status" value="1"/>
</dbReference>
<evidence type="ECO:0000256" key="36">
    <source>
        <dbReference type="ARBA" id="ARBA00047515"/>
    </source>
</evidence>
<keyword evidence="49" id="KW-1185">Reference proteome</keyword>
<dbReference type="Pfam" id="PF02142">
    <property type="entry name" value="MGS"/>
    <property type="match status" value="1"/>
</dbReference>
<dbReference type="PROSITE" id="PS00399">
    <property type="entry name" value="SUCCINYL_COA_LIG_2"/>
    <property type="match status" value="1"/>
</dbReference>
<evidence type="ECO:0000256" key="14">
    <source>
        <dbReference type="ARBA" id="ARBA00022532"/>
    </source>
</evidence>
<dbReference type="InterPro" id="IPR027417">
    <property type="entry name" value="P-loop_NTPase"/>
</dbReference>
<dbReference type="GO" id="GO:0006284">
    <property type="term" value="P:base-excision repair"/>
    <property type="evidence" value="ECO:0007669"/>
    <property type="project" value="InterPro"/>
</dbReference>
<evidence type="ECO:0000256" key="25">
    <source>
        <dbReference type="ARBA" id="ARBA00022840"/>
    </source>
</evidence>
<dbReference type="InterPro" id="IPR004026">
    <property type="entry name" value="Ada_DNA_repair_Zn-bd"/>
</dbReference>
<feature type="transmembrane region" description="Helical" evidence="43">
    <location>
        <begin position="4098"/>
        <end position="4119"/>
    </location>
</feature>
<dbReference type="CDD" id="cd18543">
    <property type="entry name" value="ABC_6TM_Rv0194_D1_like"/>
    <property type="match status" value="1"/>
</dbReference>
<evidence type="ECO:0000256" key="18">
    <source>
        <dbReference type="ARBA" id="ARBA00022692"/>
    </source>
</evidence>
<dbReference type="SMART" id="SM00851">
    <property type="entry name" value="MGS"/>
    <property type="match status" value="1"/>
</dbReference>
<comment type="pathway">
    <text evidence="7">Purine metabolism; IMP biosynthesis via de novo pathway; IMP from 5-formamido-1-(5-phospho-D-ribosyl)imidazole-4-carboxamide: step 1/1.</text>
</comment>
<dbReference type="FunFam" id="3.40.50.300:FF:000854">
    <property type="entry name" value="Multidrug ABC transporter ATP-binding protein"/>
    <property type="match status" value="1"/>
</dbReference>
<dbReference type="NCBIfam" id="NF004230">
    <property type="entry name" value="PRK05678.1"/>
    <property type="match status" value="1"/>
</dbReference>
<keyword evidence="16" id="KW-0489">Methyltransferase</keyword>
<dbReference type="Pfam" id="PF06029">
    <property type="entry name" value="AlkA_N"/>
    <property type="match status" value="1"/>
</dbReference>
<dbReference type="SUPFAM" id="SSF55945">
    <property type="entry name" value="TATA-box binding protein-like"/>
    <property type="match status" value="1"/>
</dbReference>
<dbReference type="SUPFAM" id="SSF52540">
    <property type="entry name" value="P-loop containing nucleoside triphosphate hydrolases"/>
    <property type="match status" value="2"/>
</dbReference>
<evidence type="ECO:0000256" key="26">
    <source>
        <dbReference type="ARBA" id="ARBA00022842"/>
    </source>
</evidence>
<evidence type="ECO:0000256" key="22">
    <source>
        <dbReference type="ARBA" id="ARBA00022763"/>
    </source>
</evidence>
<dbReference type="NCBIfam" id="TIGR00026">
    <property type="entry name" value="hi_GC_TIGR00026"/>
    <property type="match status" value="1"/>
</dbReference>
<dbReference type="InterPro" id="IPR004607">
    <property type="entry name" value="GART"/>
</dbReference>
<dbReference type="GO" id="GO:0006189">
    <property type="term" value="P:'de novo' IMP biosynthetic process"/>
    <property type="evidence" value="ECO:0007669"/>
    <property type="project" value="InterPro"/>
</dbReference>
<dbReference type="CDD" id="cd08645">
    <property type="entry name" value="FMT_core_GART"/>
    <property type="match status" value="1"/>
</dbReference>
<dbReference type="CDD" id="cd06445">
    <property type="entry name" value="ATase"/>
    <property type="match status" value="1"/>
</dbReference>
<feature type="compositionally biased region" description="Basic and acidic residues" evidence="42">
    <location>
        <begin position="3022"/>
        <end position="3032"/>
    </location>
</feature>
<evidence type="ECO:0000256" key="15">
    <source>
        <dbReference type="ARBA" id="ARBA00022598"/>
    </source>
</evidence>
<keyword evidence="27 43" id="KW-1133">Transmembrane helix</keyword>
<evidence type="ECO:0000256" key="39">
    <source>
        <dbReference type="HAMAP-Rule" id="MF_03222"/>
    </source>
</evidence>
<evidence type="ECO:0000256" key="35">
    <source>
        <dbReference type="ARBA" id="ARBA00046691"/>
    </source>
</evidence>
<evidence type="ECO:0000256" key="31">
    <source>
        <dbReference type="ARBA" id="ARBA00023159"/>
    </source>
</evidence>
<feature type="region of interest" description="Disordered" evidence="42">
    <location>
        <begin position="1"/>
        <end position="84"/>
    </location>
</feature>
<evidence type="ECO:0000256" key="5">
    <source>
        <dbReference type="ARBA" id="ARBA00004123"/>
    </source>
</evidence>
<feature type="region of interest" description="Disordered" evidence="42">
    <location>
        <begin position="3210"/>
        <end position="3261"/>
    </location>
</feature>
<evidence type="ECO:0000256" key="43">
    <source>
        <dbReference type="SAM" id="Phobius"/>
    </source>
</evidence>
<evidence type="ECO:0000256" key="1">
    <source>
        <dbReference type="ARBA" id="ARBA00000945"/>
    </source>
</evidence>
<dbReference type="Gene3D" id="1.10.10.10">
    <property type="entry name" value="Winged helix-like DNA-binding domain superfamily/Winged helix DNA-binding domain"/>
    <property type="match status" value="1"/>
</dbReference>
<dbReference type="CDD" id="cd00056">
    <property type="entry name" value="ENDO3c"/>
    <property type="match status" value="1"/>
</dbReference>
<dbReference type="PROSITE" id="PS01217">
    <property type="entry name" value="SUCCINYL_COA_LIG_3"/>
    <property type="match status" value="1"/>
</dbReference>
<evidence type="ECO:0000256" key="33">
    <source>
        <dbReference type="ARBA" id="ARBA00023204"/>
    </source>
</evidence>
<evidence type="ECO:0000256" key="27">
    <source>
        <dbReference type="ARBA" id="ARBA00022989"/>
    </source>
</evidence>
<feature type="region of interest" description="Disordered" evidence="42">
    <location>
        <begin position="216"/>
        <end position="251"/>
    </location>
</feature>
<dbReference type="InterPro" id="IPR004378">
    <property type="entry name" value="F420H2_quin_Rdtase"/>
</dbReference>
<organism evidence="49 50">
    <name type="scientific">Acrobeloides nanus</name>
    <dbReference type="NCBI Taxonomy" id="290746"/>
    <lineage>
        <taxon>Eukaryota</taxon>
        <taxon>Metazoa</taxon>
        <taxon>Ecdysozoa</taxon>
        <taxon>Nematoda</taxon>
        <taxon>Chromadorea</taxon>
        <taxon>Rhabditida</taxon>
        <taxon>Tylenchina</taxon>
        <taxon>Cephalobomorpha</taxon>
        <taxon>Cephaloboidea</taxon>
        <taxon>Cephalobidae</taxon>
        <taxon>Acrobeloides</taxon>
    </lineage>
</organism>
<evidence type="ECO:0000256" key="32">
    <source>
        <dbReference type="ARBA" id="ARBA00023163"/>
    </source>
</evidence>
<dbReference type="InterPro" id="IPR035451">
    <property type="entry name" value="Ada-like_dom_sf"/>
</dbReference>
<evidence type="ECO:0000256" key="21">
    <source>
        <dbReference type="ARBA" id="ARBA00022755"/>
    </source>
</evidence>
<feature type="transmembrane region" description="Helical" evidence="43">
    <location>
        <begin position="4023"/>
        <end position="4044"/>
    </location>
</feature>
<dbReference type="InterPro" id="IPR003593">
    <property type="entry name" value="AAA+_ATPase"/>
</dbReference>
<dbReference type="WBParaSite" id="ACRNAN_scaffold211.g12646.t1">
    <property type="protein sequence ID" value="ACRNAN_scaffold211.g12646.t1"/>
    <property type="gene ID" value="ACRNAN_scaffold211.g12646"/>
</dbReference>
<dbReference type="SUPFAM" id="SSF53328">
    <property type="entry name" value="Formyltransferase"/>
    <property type="match status" value="1"/>
</dbReference>
<evidence type="ECO:0000256" key="9">
    <source>
        <dbReference type="ARBA" id="ARBA00005064"/>
    </source>
</evidence>
<dbReference type="SUPFAM" id="SSF53927">
    <property type="entry name" value="Cytidine deaminase-like"/>
    <property type="match status" value="1"/>
</dbReference>
<evidence type="ECO:0000256" key="20">
    <source>
        <dbReference type="ARBA" id="ARBA00022741"/>
    </source>
</evidence>
<dbReference type="Gene3D" id="3.40.50.170">
    <property type="entry name" value="Formyl transferase, N-terminal domain"/>
    <property type="match status" value="1"/>
</dbReference>
<dbReference type="InterPro" id="IPR033847">
    <property type="entry name" value="Citrt_syn/SCS-alpha_CS"/>
</dbReference>
<dbReference type="HAMAP" id="MF_00139">
    <property type="entry name" value="PurH"/>
    <property type="match status" value="1"/>
</dbReference>
<evidence type="ECO:0000256" key="37">
    <source>
        <dbReference type="ARBA" id="ARBA00048341"/>
    </source>
</evidence>
<keyword evidence="19" id="KW-0479">Metal-binding</keyword>
<dbReference type="PROSITE" id="PS00041">
    <property type="entry name" value="HTH_ARAC_FAMILY_1"/>
    <property type="match status" value="1"/>
</dbReference>
<evidence type="ECO:0000259" key="46">
    <source>
        <dbReference type="PROSITE" id="PS50929"/>
    </source>
</evidence>
<dbReference type="PROSITE" id="PS00211">
    <property type="entry name" value="ABC_TRANSPORTER_1"/>
    <property type="match status" value="2"/>
</dbReference>
<keyword evidence="34" id="KW-0511">Multifunctional enzyme</keyword>
<dbReference type="PROSITE" id="PS51855">
    <property type="entry name" value="MGS"/>
    <property type="match status" value="1"/>
</dbReference>
<dbReference type="PROSITE" id="PS00374">
    <property type="entry name" value="MGMT"/>
    <property type="match status" value="1"/>
</dbReference>
<comment type="catalytic activity">
    <reaction evidence="39">
        <text>GTP + succinate + CoA = succinyl-CoA + GDP + phosphate</text>
        <dbReference type="Rhea" id="RHEA:22120"/>
        <dbReference type="ChEBI" id="CHEBI:30031"/>
        <dbReference type="ChEBI" id="CHEBI:37565"/>
        <dbReference type="ChEBI" id="CHEBI:43474"/>
        <dbReference type="ChEBI" id="CHEBI:57287"/>
        <dbReference type="ChEBI" id="CHEBI:57292"/>
        <dbReference type="ChEBI" id="CHEBI:58189"/>
        <dbReference type="EC" id="6.2.1.4"/>
    </reaction>
</comment>
<dbReference type="InterPro" id="IPR009057">
    <property type="entry name" value="Homeodomain-like_sf"/>
</dbReference>
<dbReference type="GO" id="GO:0005634">
    <property type="term" value="C:nucleus"/>
    <property type="evidence" value="ECO:0007669"/>
    <property type="project" value="UniProtKB-SubCell"/>
</dbReference>
<feature type="transmembrane region" description="Helical" evidence="43">
    <location>
        <begin position="1940"/>
        <end position="1961"/>
    </location>
</feature>
<comment type="subcellular location">
    <subcellularLocation>
        <location evidence="6">Cell membrane</location>
        <topology evidence="6">Multi-pass membrane protein</topology>
    </subcellularLocation>
    <subcellularLocation>
        <location evidence="39">Mitochondrion</location>
    </subcellularLocation>
    <subcellularLocation>
        <location evidence="5">Nucleus</location>
    </subcellularLocation>
</comment>
<feature type="compositionally biased region" description="Gly residues" evidence="42">
    <location>
        <begin position="3033"/>
        <end position="3044"/>
    </location>
</feature>
<dbReference type="InterPro" id="IPR036477">
    <property type="entry name" value="Formyl_transf_N_sf"/>
</dbReference>
<dbReference type="SMART" id="SM00382">
    <property type="entry name" value="AAA"/>
    <property type="match status" value="2"/>
</dbReference>
<dbReference type="AntiFam" id="ANF00159">
    <property type="entry name" value="Shadow ORF (opposite uvrA)"/>
</dbReference>
<feature type="binding site" evidence="39">
    <location>
        <begin position="1478"/>
        <end position="1481"/>
    </location>
    <ligand>
        <name>CoA</name>
        <dbReference type="ChEBI" id="CHEBI:57287"/>
    </ligand>
</feature>
<feature type="transmembrane region" description="Helical" evidence="43">
    <location>
        <begin position="2201"/>
        <end position="2221"/>
    </location>
</feature>
<dbReference type="PANTHER" id="PTHR43394">
    <property type="entry name" value="ATP-DEPENDENT PERMEASE MDL1, MITOCHONDRIAL"/>
    <property type="match status" value="1"/>
</dbReference>
<dbReference type="InterPro" id="IPR010316">
    <property type="entry name" value="AlkA_N"/>
</dbReference>
<feature type="compositionally biased region" description="Basic and acidic residues" evidence="42">
    <location>
        <begin position="37"/>
        <end position="58"/>
    </location>
</feature>
<dbReference type="CDD" id="cd18546">
    <property type="entry name" value="ABC_6TM_Rv0194_D2_like"/>
    <property type="match status" value="1"/>
</dbReference>
<dbReference type="Gene3D" id="1.10.340.30">
    <property type="entry name" value="Hypothetical protein, domain 2"/>
    <property type="match status" value="1"/>
</dbReference>
<feature type="transmembrane region" description="Helical" evidence="43">
    <location>
        <begin position="4211"/>
        <end position="4233"/>
    </location>
</feature>
<dbReference type="GO" id="GO:0004775">
    <property type="term" value="F:succinate-CoA ligase (ADP-forming) activity"/>
    <property type="evidence" value="ECO:0007669"/>
    <property type="project" value="UniProtKB-UniRule"/>
</dbReference>
<evidence type="ECO:0000256" key="17">
    <source>
        <dbReference type="ARBA" id="ARBA00022679"/>
    </source>
</evidence>
<feature type="domain" description="ABC transporter" evidence="45">
    <location>
        <begin position="4306"/>
        <end position="4547"/>
    </location>
</feature>
<dbReference type="Pfam" id="PF00549">
    <property type="entry name" value="Ligase_CoA"/>
    <property type="match status" value="1"/>
</dbReference>
<feature type="binding site" evidence="39">
    <location>
        <position position="1631"/>
    </location>
    <ligand>
        <name>substrate</name>
        <note>ligand shared with subunit beta</note>
    </ligand>
</feature>
<dbReference type="GO" id="GO:0006307">
    <property type="term" value="P:DNA alkylation repair"/>
    <property type="evidence" value="ECO:0007669"/>
    <property type="project" value="UniProtKB-ARBA"/>
</dbReference>
<name>A0A914D8K1_9BILA</name>
<dbReference type="InterPro" id="IPR036388">
    <property type="entry name" value="WH-like_DNA-bd_sf"/>
</dbReference>
<comment type="catalytic activity">
    <reaction evidence="1">
        <text>10-formyldihydrofolate + 5-amino-1-(5-phospho-beta-D-ribosyl)imidazole-4-carboxamide = 5-formamido-1-(5-phospho-D-ribosyl)imidazole-4-carboxamide + 7,8-dihydrofolate</text>
        <dbReference type="Rhea" id="RHEA:59144"/>
        <dbReference type="ChEBI" id="CHEBI:57451"/>
        <dbReference type="ChEBI" id="CHEBI:57452"/>
        <dbReference type="ChEBI" id="CHEBI:58467"/>
        <dbReference type="ChEBI" id="CHEBI:58475"/>
    </reaction>
    <physiologicalReaction direction="left-to-right" evidence="1">
        <dbReference type="Rhea" id="RHEA:59145"/>
    </physiologicalReaction>
</comment>
<dbReference type="Pfam" id="PF01808">
    <property type="entry name" value="AICARFT_IMPCHas"/>
    <property type="match status" value="1"/>
</dbReference>
<dbReference type="Gene3D" id="3.40.50.720">
    <property type="entry name" value="NAD(P)-binding Rossmann-like Domain"/>
    <property type="match status" value="1"/>
</dbReference>
<evidence type="ECO:0000256" key="41">
    <source>
        <dbReference type="RuleBase" id="RU000677"/>
    </source>
</evidence>
<evidence type="ECO:0000256" key="42">
    <source>
        <dbReference type="SAM" id="MobiDB-lite"/>
    </source>
</evidence>
<keyword evidence="25 40" id="KW-0067">ATP-binding</keyword>
<keyword evidence="32" id="KW-0804">Transcription</keyword>
<dbReference type="InterPro" id="IPR017871">
    <property type="entry name" value="ABC_transporter-like_CS"/>
</dbReference>
<dbReference type="InterPro" id="IPR014048">
    <property type="entry name" value="MethylDNA_cys_MeTrfase_DNA-bd"/>
</dbReference>
<dbReference type="SUPFAM" id="SSF52335">
    <property type="entry name" value="Methylglyoxal synthase-like"/>
    <property type="match status" value="1"/>
</dbReference>
<comment type="function">
    <text evidence="39">Succinyl-CoA synthetase functions in the citric acid cycle (TCA), coupling the hydrolysis of succinyl-CoA to the synthesis of either ATP or GTP and thus represents the only step of substrate-level phosphorylation in the TCA. The alpha subunit of the enzyme binds the substrates coenzyme A and phosphate, while succinate binding and specificity for either ATP or GTP is provided by different beta subunits.</text>
</comment>
<evidence type="ECO:0000256" key="2">
    <source>
        <dbReference type="ARBA" id="ARBA00001286"/>
    </source>
</evidence>
<dbReference type="InterPro" id="IPR013650">
    <property type="entry name" value="ATP-grasp_succ-CoA_synth-type"/>
</dbReference>
<dbReference type="SMART" id="SM00798">
    <property type="entry name" value="AICARFT_IMPCHas"/>
    <property type="match status" value="1"/>
</dbReference>
<feature type="transmembrane region" description="Helical" evidence="43">
    <location>
        <begin position="4751"/>
        <end position="4769"/>
    </location>
</feature>
<keyword evidence="39" id="KW-0496">Mitochondrion</keyword>
<feature type="domain" description="ABC transporter" evidence="45">
    <location>
        <begin position="4926"/>
        <end position="5160"/>
    </location>
</feature>
<dbReference type="InterPro" id="IPR003265">
    <property type="entry name" value="HhH-GPD_domain"/>
</dbReference>
<dbReference type="Gene3D" id="3.40.10.10">
    <property type="entry name" value="DNA Methylphosphotriester Repair Domain"/>
    <property type="match status" value="1"/>
</dbReference>
<evidence type="ECO:0000256" key="4">
    <source>
        <dbReference type="ARBA" id="ARBA00001947"/>
    </source>
</evidence>
<protein>
    <recommendedName>
        <fullName evidence="39">Succinate--CoA ligase [ADP/GDP-forming] subunit alpha, mitochondrial</fullName>
        <ecNumber evidence="39">6.2.1.4</ecNumber>
        <ecNumber evidence="39">6.2.1.5</ecNumber>
    </recommendedName>
    <alternativeName>
        <fullName evidence="39">Succinyl-CoA synthetase subunit alpha</fullName>
        <shortName evidence="39">SCS-alpha</shortName>
    </alternativeName>
</protein>
<keyword evidence="29" id="KW-0238">DNA-binding</keyword>
<evidence type="ECO:0000256" key="7">
    <source>
        <dbReference type="ARBA" id="ARBA00004844"/>
    </source>
</evidence>
<comment type="pathway">
    <text evidence="8">Purine metabolism; IMP biosynthesis via de novo pathway; 5-formamido-1-(5-phospho-D-ribosyl)imidazole-4-carboxamide from 5-amino-1-(5-phospho-D-ribosyl)imidazole-4-carboxamide (10-formyl THF route): step 1/1.</text>
</comment>
<dbReference type="PRINTS" id="PR01798">
    <property type="entry name" value="SCOASYNTHASE"/>
</dbReference>
<feature type="transmembrane region" description="Helical" evidence="43">
    <location>
        <begin position="4650"/>
        <end position="4670"/>
    </location>
</feature>
<dbReference type="InterPro" id="IPR045931">
    <property type="entry name" value="DUF6350"/>
</dbReference>
<keyword evidence="26" id="KW-0460">Magnesium</keyword>
<dbReference type="InterPro" id="IPR003439">
    <property type="entry name" value="ABC_transporter-like_ATP-bd"/>
</dbReference>
<dbReference type="SUPFAM" id="SSF46767">
    <property type="entry name" value="Methylated DNA-protein cysteine methyltransferase, C-terminal domain"/>
    <property type="match status" value="1"/>
</dbReference>
<comment type="similarity">
    <text evidence="10">Belongs to the PurH family.</text>
</comment>
<evidence type="ECO:0000256" key="19">
    <source>
        <dbReference type="ARBA" id="ARBA00022723"/>
    </source>
</evidence>
<dbReference type="GO" id="GO:0008270">
    <property type="term" value="F:zinc ion binding"/>
    <property type="evidence" value="ECO:0007669"/>
    <property type="project" value="InterPro"/>
</dbReference>
<dbReference type="Pfam" id="PF12833">
    <property type="entry name" value="HTH_18"/>
    <property type="match status" value="1"/>
</dbReference>
<keyword evidence="20 39" id="KW-0547">Nucleotide-binding</keyword>
<feature type="transmembrane region" description="Helical" evidence="43">
    <location>
        <begin position="4728"/>
        <end position="4745"/>
    </location>
</feature>
<dbReference type="GO" id="GO:0003908">
    <property type="term" value="F:methylated-DNA-[protein]-cysteine S-methyltransferase activity"/>
    <property type="evidence" value="ECO:0007669"/>
    <property type="project" value="UniProtKB-EC"/>
</dbReference>
<dbReference type="InterPro" id="IPR016102">
    <property type="entry name" value="Succinyl-CoA_synth-like"/>
</dbReference>
<evidence type="ECO:0000256" key="3">
    <source>
        <dbReference type="ARBA" id="ARBA00001946"/>
    </source>
</evidence>
<dbReference type="SMART" id="SM00881">
    <property type="entry name" value="CoA_binding"/>
    <property type="match status" value="1"/>
</dbReference>
<keyword evidence="17" id="KW-0808">Transferase</keyword>
<dbReference type="GO" id="GO:0032259">
    <property type="term" value="P:methylation"/>
    <property type="evidence" value="ECO:0007669"/>
    <property type="project" value="UniProtKB-KW"/>
</dbReference>
<comment type="subunit">
    <text evidence="35">Homodimer. Associates with internalized INSR complexes on Golgi/endosomal membranes. Interacts with INSR; ATIC together with PRKAA2/AMPK2 and HACD3/PTPLAD1 is proposed to be part of a signaling network regulating INSR autophosphorylation and endocytosis.</text>
</comment>
<dbReference type="GO" id="GO:0043565">
    <property type="term" value="F:sequence-specific DNA binding"/>
    <property type="evidence" value="ECO:0007669"/>
    <property type="project" value="InterPro"/>
</dbReference>
<dbReference type="Gene3D" id="3.30.1490.20">
    <property type="entry name" value="ATP-grasp fold, A domain"/>
    <property type="match status" value="1"/>
</dbReference>
<dbReference type="GO" id="GO:0005524">
    <property type="term" value="F:ATP binding"/>
    <property type="evidence" value="ECO:0007669"/>
    <property type="project" value="UniProtKB-UniRule"/>
</dbReference>
<dbReference type="PROSITE" id="PS01124">
    <property type="entry name" value="HTH_ARAC_FAMILY_2"/>
    <property type="match status" value="1"/>
</dbReference>
<dbReference type="InterPro" id="IPR018060">
    <property type="entry name" value="HTH_AraC"/>
</dbReference>
<dbReference type="Gene3D" id="2.30.110.10">
    <property type="entry name" value="Electron Transport, Fmn-binding Protein, Chain A"/>
    <property type="match status" value="1"/>
</dbReference>
<dbReference type="Gene3D" id="1.10.10.60">
    <property type="entry name" value="Homeodomain-like"/>
    <property type="match status" value="1"/>
</dbReference>
<dbReference type="SMART" id="SM01009">
    <property type="entry name" value="AlkA_N"/>
    <property type="match status" value="1"/>
</dbReference>
<dbReference type="InterPro" id="IPR011527">
    <property type="entry name" value="ABC1_TM_dom"/>
</dbReference>
<dbReference type="GO" id="GO:0004643">
    <property type="term" value="F:phosphoribosylaminoimidazolecarboxamide formyltransferase activity"/>
    <property type="evidence" value="ECO:0007669"/>
    <property type="project" value="UniProtKB-EC"/>
</dbReference>
<reference evidence="50" key="1">
    <citation type="submission" date="2022-11" db="UniProtKB">
        <authorList>
            <consortium name="WormBaseParasite"/>
        </authorList>
    </citation>
    <scope>IDENTIFICATION</scope>
</reference>
<comment type="cofactor">
    <cofactor evidence="4">
        <name>Zn(2+)</name>
        <dbReference type="ChEBI" id="CHEBI:29105"/>
    </cofactor>
</comment>
<dbReference type="SUPFAM" id="SSF56059">
    <property type="entry name" value="Glutathione synthetase ATP-binding domain-like"/>
    <property type="match status" value="1"/>
</dbReference>
<accession>A0A914D8K1</accession>
<keyword evidence="23" id="KW-0378">Hydrolase</keyword>
<dbReference type="InterPro" id="IPR003781">
    <property type="entry name" value="CoA-bd"/>
</dbReference>
<dbReference type="InterPro" id="IPR017440">
    <property type="entry name" value="Cit_synth/succinyl-CoA_lig_AS"/>
</dbReference>
<dbReference type="Pfam" id="PF08442">
    <property type="entry name" value="ATP-grasp_2"/>
    <property type="match status" value="1"/>
</dbReference>
<feature type="region of interest" description="Disordered" evidence="42">
    <location>
        <begin position="3004"/>
        <end position="3063"/>
    </location>
</feature>
<feature type="active site" description="Tele-phosphohistidine intermediate" evidence="39">
    <location>
        <position position="1717"/>
    </location>
</feature>
<feature type="domain" description="ABC transmembrane type-1" evidence="46">
    <location>
        <begin position="3997"/>
        <end position="4270"/>
    </location>
</feature>
<dbReference type="SUPFAM" id="SSF51735">
    <property type="entry name" value="NAD(P)-binding Rossmann-fold domains"/>
    <property type="match status" value="1"/>
</dbReference>
<dbReference type="FunFam" id="3.40.10.10:FF:000001">
    <property type="entry name" value="DNA-3-methyladenine glycosylase 2"/>
    <property type="match status" value="1"/>
</dbReference>
<dbReference type="GO" id="GO:0003700">
    <property type="term" value="F:DNA-binding transcription factor activity"/>
    <property type="evidence" value="ECO:0007669"/>
    <property type="project" value="InterPro"/>
</dbReference>
<dbReference type="GO" id="GO:0015421">
    <property type="term" value="F:ABC-type oligopeptide transporter activity"/>
    <property type="evidence" value="ECO:0007669"/>
    <property type="project" value="TreeGrafter"/>
</dbReference>
<evidence type="ECO:0000256" key="12">
    <source>
        <dbReference type="ARBA" id="ARBA00022448"/>
    </source>
</evidence>
<evidence type="ECO:0000256" key="23">
    <source>
        <dbReference type="ARBA" id="ARBA00022801"/>
    </source>
</evidence>
<feature type="compositionally biased region" description="Basic and acidic residues" evidence="42">
    <location>
        <begin position="3210"/>
        <end position="3220"/>
    </location>
</feature>
<dbReference type="InterPro" id="IPR002376">
    <property type="entry name" value="Formyl_transf_N"/>
</dbReference>
<comment type="catalytic activity">
    <reaction evidence="36">
        <text>(6R)-10-formyltetrahydrofolate + 5-amino-1-(5-phospho-beta-D-ribosyl)imidazole-4-carboxamide = 5-formamido-1-(5-phospho-D-ribosyl)imidazole-4-carboxamide + (6S)-5,6,7,8-tetrahydrofolate</text>
        <dbReference type="Rhea" id="RHEA:22192"/>
        <dbReference type="ChEBI" id="CHEBI:57453"/>
        <dbReference type="ChEBI" id="CHEBI:58467"/>
        <dbReference type="ChEBI" id="CHEBI:58475"/>
        <dbReference type="ChEBI" id="CHEBI:195366"/>
        <dbReference type="EC" id="2.1.2.3"/>
    </reaction>
    <physiologicalReaction direction="left-to-right" evidence="36">
        <dbReference type="Rhea" id="RHEA:22193"/>
    </physiologicalReaction>
</comment>
<evidence type="ECO:0000313" key="50">
    <source>
        <dbReference type="WBParaSite" id="ACRNAN_scaffold211.g12646.t1"/>
    </source>
</evidence>
<keyword evidence="31" id="KW-0010">Activator</keyword>
<dbReference type="InterPro" id="IPR011257">
    <property type="entry name" value="DNA_glycosylase"/>
</dbReference>
<evidence type="ECO:0000256" key="10">
    <source>
        <dbReference type="ARBA" id="ARBA00007667"/>
    </source>
</evidence>
<dbReference type="InterPro" id="IPR002695">
    <property type="entry name" value="PurH-like"/>
</dbReference>
<keyword evidence="15 39" id="KW-0436">Ligase</keyword>
<dbReference type="Proteomes" id="UP000887540">
    <property type="component" value="Unplaced"/>
</dbReference>
<dbReference type="InterPro" id="IPR017866">
    <property type="entry name" value="Succ-CoA_synthase_bsu_CS"/>
</dbReference>
<evidence type="ECO:0000259" key="48">
    <source>
        <dbReference type="PROSITE" id="PS51855"/>
    </source>
</evidence>
<dbReference type="FunFam" id="3.40.50.300:FF:000299">
    <property type="entry name" value="ABC transporter ATP-binding protein/permease"/>
    <property type="match status" value="1"/>
</dbReference>
<dbReference type="InterPro" id="IPR013815">
    <property type="entry name" value="ATP_grasp_subdomain_1"/>
</dbReference>
<dbReference type="FunFam" id="3.30.1490.20:FF:000014">
    <property type="entry name" value="Succinate--CoA ligase [ADP-forming] subunit beta"/>
    <property type="match status" value="1"/>
</dbReference>
<evidence type="ECO:0000259" key="44">
    <source>
        <dbReference type="PROSITE" id="PS01124"/>
    </source>
</evidence>
<evidence type="ECO:0000256" key="8">
    <source>
        <dbReference type="ARBA" id="ARBA00004954"/>
    </source>
</evidence>
<feature type="transmembrane region" description="Helical" evidence="43">
    <location>
        <begin position="4245"/>
        <end position="4269"/>
    </location>
</feature>
<feature type="transmembrane region" description="Helical" evidence="43">
    <location>
        <begin position="4125"/>
        <end position="4143"/>
    </location>
</feature>
<evidence type="ECO:0000256" key="40">
    <source>
        <dbReference type="PROSITE-ProRule" id="PRU00409"/>
    </source>
</evidence>
<evidence type="ECO:0000256" key="16">
    <source>
        <dbReference type="ARBA" id="ARBA00022603"/>
    </source>
</evidence>
<evidence type="ECO:0000313" key="49">
    <source>
        <dbReference type="Proteomes" id="UP000887540"/>
    </source>
</evidence>
<dbReference type="NCBIfam" id="NF001913">
    <property type="entry name" value="PRK00696.1"/>
    <property type="match status" value="1"/>
</dbReference>
<dbReference type="InterPro" id="IPR024051">
    <property type="entry name" value="AICAR_Tfase_dup_dom_sf"/>
</dbReference>
<dbReference type="Pfam" id="PF19877">
    <property type="entry name" value="DUF6350"/>
    <property type="match status" value="1"/>
</dbReference>
<feature type="transmembrane region" description="Helical" evidence="43">
    <location>
        <begin position="2094"/>
        <end position="2118"/>
    </location>
</feature>
<comment type="cofactor">
    <cofactor evidence="3">
        <name>Mg(2+)</name>
        <dbReference type="ChEBI" id="CHEBI:18420"/>
    </cofactor>
</comment>
<dbReference type="Pfam" id="PF02629">
    <property type="entry name" value="CoA_binding"/>
    <property type="match status" value="1"/>
</dbReference>
<feature type="transmembrane region" description="Helical" evidence="43">
    <location>
        <begin position="4860"/>
        <end position="4877"/>
    </location>
</feature>
<dbReference type="NCBIfam" id="TIGR01019">
    <property type="entry name" value="sucCoAalpha"/>
    <property type="match status" value="1"/>
</dbReference>
<comment type="similarity">
    <text evidence="11">Belongs to the MGMT family.</text>
</comment>
<dbReference type="GO" id="GO:0016491">
    <property type="term" value="F:oxidoreductase activity"/>
    <property type="evidence" value="ECO:0007669"/>
    <property type="project" value="InterPro"/>
</dbReference>
<evidence type="ECO:0000259" key="45">
    <source>
        <dbReference type="PROSITE" id="PS50893"/>
    </source>
</evidence>
<dbReference type="GO" id="GO:0006099">
    <property type="term" value="P:tricarboxylic acid cycle"/>
    <property type="evidence" value="ECO:0007669"/>
    <property type="project" value="UniProtKB-UniRule"/>
</dbReference>
<keyword evidence="14 39" id="KW-0816">Tricarboxylic acid cycle</keyword>
<feature type="transmembrane region" description="Helical" evidence="43">
    <location>
        <begin position="1862"/>
        <end position="1895"/>
    </location>
</feature>
<dbReference type="InterPro" id="IPR037046">
    <property type="entry name" value="AlkA_N_sf"/>
</dbReference>
<dbReference type="InterPro" id="IPR011761">
    <property type="entry name" value="ATP-grasp"/>
</dbReference>
<dbReference type="InterPro" id="IPR036291">
    <property type="entry name" value="NAD(P)-bd_dom_sf"/>
</dbReference>
<dbReference type="SUPFAM" id="SSF52210">
    <property type="entry name" value="Succinyl-CoA synthetase domains"/>
    <property type="match status" value="2"/>
</dbReference>
<evidence type="ECO:0000256" key="24">
    <source>
        <dbReference type="ARBA" id="ARBA00022833"/>
    </source>
</evidence>
<dbReference type="PROSITE" id="PS50929">
    <property type="entry name" value="ABC_TM1F"/>
    <property type="match status" value="2"/>
</dbReference>
<dbReference type="CDD" id="cd01421">
    <property type="entry name" value="IMPCH"/>
    <property type="match status" value="1"/>
</dbReference>
<evidence type="ECO:0000256" key="6">
    <source>
        <dbReference type="ARBA" id="ARBA00004651"/>
    </source>
</evidence>
<comment type="subunit">
    <text evidence="39">Heterodimer of an alpha and a beta subunit. Different beta subunits determine nucleotide specificity. Together with an ATP-specific beta subunit, forms an ADP-forming succinyl-CoA synthetase (A-SCS). Together with a GTP-specific beta subunit forms a GDP-forming succinyl-CoA synthetase (G-SCS).</text>
</comment>
<keyword evidence="18 43" id="KW-0812">Transmembrane</keyword>
<dbReference type="InterPro" id="IPR036914">
    <property type="entry name" value="MGS-like_dom_sf"/>
</dbReference>
<dbReference type="Pfam" id="PF04075">
    <property type="entry name" value="F420H2_quin_red"/>
    <property type="match status" value="1"/>
</dbReference>
<feature type="compositionally biased region" description="Basic and acidic residues" evidence="42">
    <location>
        <begin position="3238"/>
        <end position="3261"/>
    </location>
</feature>
<feature type="compositionally biased region" description="Basic and acidic residues" evidence="42">
    <location>
        <begin position="4554"/>
        <end position="4565"/>
    </location>
</feature>